<dbReference type="AlphaFoldDB" id="A0A3B1ACD3"/>
<reference evidence="1" key="1">
    <citation type="submission" date="2018-06" db="EMBL/GenBank/DDBJ databases">
        <authorList>
            <person name="Zhirakovskaya E."/>
        </authorList>
    </citation>
    <scope>NUCLEOTIDE SEQUENCE</scope>
</reference>
<evidence type="ECO:0000313" key="1">
    <source>
        <dbReference type="EMBL" id="VAW97542.1"/>
    </source>
</evidence>
<proteinExistence type="predicted"/>
<accession>A0A3B1ACD3</accession>
<organism evidence="1">
    <name type="scientific">hydrothermal vent metagenome</name>
    <dbReference type="NCBI Taxonomy" id="652676"/>
    <lineage>
        <taxon>unclassified sequences</taxon>
        <taxon>metagenomes</taxon>
        <taxon>ecological metagenomes</taxon>
    </lineage>
</organism>
<evidence type="ECO:0008006" key="2">
    <source>
        <dbReference type="Google" id="ProtNLM"/>
    </source>
</evidence>
<protein>
    <recommendedName>
        <fullName evidence="2">DUF4412 domain-containing protein</fullName>
    </recommendedName>
</protein>
<name>A0A3B1ACD3_9ZZZZ</name>
<gene>
    <name evidence="1" type="ORF">MNBD_GAMMA21-1700</name>
</gene>
<sequence length="267" mass="30373">MLNVRHALLVLMSLSFSGQGMAMGVATGFSAEAIQKAPMRKDYRAMMYVSKDAVRTESFINNVPVVEIMNSGKNFRVLLVAKDKIYMQQIKSVRTGNKGLEKSEVMNPCEGLMNTSCRKIATETVNNRETEKWQFTVTRNGQDYNSLHWIDVQYQMPIREFLHNGTVMELTMSGAETLHGRKTEKWSMLITHADGQTISVIQWYDLELKIMTREEMPGGFVRELVNIKTGKQDKDLFEIPAGYTQVEKLPDYLNMSSGYGQANPIQH</sequence>
<dbReference type="EMBL" id="UOFR01000050">
    <property type="protein sequence ID" value="VAW97542.1"/>
    <property type="molecule type" value="Genomic_DNA"/>
</dbReference>